<protein>
    <recommendedName>
        <fullName evidence="4">DUF4352 domain-containing protein</fullName>
    </recommendedName>
</protein>
<evidence type="ECO:0000256" key="2">
    <source>
        <dbReference type="SAM" id="MobiDB-lite"/>
    </source>
</evidence>
<feature type="chain" id="PRO_5029786830" description="DUF4352 domain-containing protein" evidence="3">
    <location>
        <begin position="23"/>
        <end position="186"/>
    </location>
</feature>
<keyword evidence="6" id="KW-1185">Reference proteome</keyword>
<dbReference type="Proteomes" id="UP000466345">
    <property type="component" value="Unassembled WGS sequence"/>
</dbReference>
<sequence>MRRTLVPAVVVLAALSMGTMTACNTDKPKKSTSSSSSKGSSKSKGSTKTGTDTKNEDGPLAGGDTAEYDGMKITVSKATAFAPTEFAAGHTEGNKAWEVTVTLENSGSKKFDATLTMVSARAGDDGKESEQIFDEKTGEGFTGAVLPGKKATASFAFDTPADAKVLDVEVSPGDFDKEAAQWSIKL</sequence>
<proteinExistence type="predicted"/>
<accession>A0A7K0CTN7</accession>
<evidence type="ECO:0000256" key="1">
    <source>
        <dbReference type="ARBA" id="ARBA00022729"/>
    </source>
</evidence>
<evidence type="ECO:0000313" key="6">
    <source>
        <dbReference type="Proteomes" id="UP000466345"/>
    </source>
</evidence>
<feature type="signal peptide" evidence="3">
    <location>
        <begin position="1"/>
        <end position="22"/>
    </location>
</feature>
<feature type="region of interest" description="Disordered" evidence="2">
    <location>
        <begin position="22"/>
        <end position="66"/>
    </location>
</feature>
<feature type="compositionally biased region" description="Low complexity" evidence="2">
    <location>
        <begin position="31"/>
        <end position="50"/>
    </location>
</feature>
<dbReference type="InterPro" id="IPR029050">
    <property type="entry name" value="Immunoprotect_excell_Ig-like"/>
</dbReference>
<dbReference type="Gene3D" id="2.60.40.1240">
    <property type="match status" value="1"/>
</dbReference>
<reference evidence="5 6" key="1">
    <citation type="submission" date="2019-10" db="EMBL/GenBank/DDBJ databases">
        <title>Streptomyces smaragdinus sp. nov. and Streptomyces fabii sp. nov., isolated from the gut of fungus growing-termite Macrotermes natalensis.</title>
        <authorList>
            <person name="Schwitalla J."/>
            <person name="Benndorf R."/>
            <person name="Martin K."/>
            <person name="De Beer W."/>
            <person name="Kaster A.-K."/>
            <person name="Vollmers J."/>
            <person name="Poulsen M."/>
            <person name="Beemelmanns C."/>
        </authorList>
    </citation>
    <scope>NUCLEOTIDE SEQUENCE [LARGE SCALE GENOMIC DNA]</scope>
    <source>
        <strain evidence="5 6">RB5</strain>
    </source>
</reference>
<organism evidence="5 6">
    <name type="scientific">Streptomyces smaragdinus</name>
    <dbReference type="NCBI Taxonomy" id="2585196"/>
    <lineage>
        <taxon>Bacteria</taxon>
        <taxon>Bacillati</taxon>
        <taxon>Actinomycetota</taxon>
        <taxon>Actinomycetes</taxon>
        <taxon>Kitasatosporales</taxon>
        <taxon>Streptomycetaceae</taxon>
        <taxon>Streptomyces</taxon>
    </lineage>
</organism>
<evidence type="ECO:0000259" key="4">
    <source>
        <dbReference type="Pfam" id="PF11611"/>
    </source>
</evidence>
<feature type="domain" description="DUF4352" evidence="4">
    <location>
        <begin position="63"/>
        <end position="178"/>
    </location>
</feature>
<comment type="caution">
    <text evidence="5">The sequence shown here is derived from an EMBL/GenBank/DDBJ whole genome shotgun (WGS) entry which is preliminary data.</text>
</comment>
<dbReference type="OrthoDB" id="4335876at2"/>
<evidence type="ECO:0000313" key="5">
    <source>
        <dbReference type="EMBL" id="MQY16847.1"/>
    </source>
</evidence>
<evidence type="ECO:0000256" key="3">
    <source>
        <dbReference type="SAM" id="SignalP"/>
    </source>
</evidence>
<dbReference type="EMBL" id="WEGJ01000077">
    <property type="protein sequence ID" value="MQY16847.1"/>
    <property type="molecule type" value="Genomic_DNA"/>
</dbReference>
<name>A0A7K0CTN7_9ACTN</name>
<dbReference type="InterPro" id="IPR029051">
    <property type="entry name" value="DUF4352"/>
</dbReference>
<gene>
    <name evidence="5" type="ORF">SRB5_70500</name>
</gene>
<dbReference type="AlphaFoldDB" id="A0A7K0CTN7"/>
<dbReference type="PROSITE" id="PS51257">
    <property type="entry name" value="PROKAR_LIPOPROTEIN"/>
    <property type="match status" value="1"/>
</dbReference>
<dbReference type="RefSeq" id="WP_153457877.1">
    <property type="nucleotide sequence ID" value="NZ_WEGJ01000077.1"/>
</dbReference>
<dbReference type="Pfam" id="PF11611">
    <property type="entry name" value="DUF4352"/>
    <property type="match status" value="1"/>
</dbReference>
<keyword evidence="1 3" id="KW-0732">Signal</keyword>